<evidence type="ECO:0000256" key="1">
    <source>
        <dbReference type="SAM" id="MobiDB-lite"/>
    </source>
</evidence>
<evidence type="ECO:0008006" key="4">
    <source>
        <dbReference type="Google" id="ProtNLM"/>
    </source>
</evidence>
<dbReference type="EMBL" id="CAACVS010000025">
    <property type="protein sequence ID" value="VEU34317.1"/>
    <property type="molecule type" value="Genomic_DNA"/>
</dbReference>
<sequence length="1153" mass="126209">MAFSAADLQNSFGNYSFRGSSSSNAHMHEDHQQIVVAPHQGSLCRVEGRDETTYVLEILLGNDESAFSESEESSPSTHELVFLRKDFEFSLRLFHIMDTESSGLIVKATVEEFMALRCPVFWRRDEDLQHGGRATDSSVNRGGTPSSPTFEEVWNAVVCCSTSQCAPDGGEPMLGVEGWMVFCRFIALAQYLEAKRRFSGRHLQQTMRHRNAPRGSELVVVNVPPVAPPIRLTARELAKYERDTQTRLPLPELDLDHSLLAAHDVLRRRRKQTHGEYAVGDRVKIELFGQSPLLLSSNASSSSSKGLEFCLTLLRSRDRREGMILEDEATTVRRSVTDIKWLHDTFVSHKALGGTLCGRILPPFPGNQLEDETSVFPTTTGGAIAAATHAGKEFAHAGVGIAAAGVGMLTEGFRSLWSGYGSTADGLLLSSSTSSKKHPTESSLSKTKSNPASIRNTMKTYYNPNSPIGKARHLERYLNYLLEHPALSTSFPLNTILKASQSGLDAAKQSLEEHTRAAREINEQTPKMDDGKTSTFWSLQGQGGSMPPNLTWVRTAAQAAVALQLHGVLETTGLSSASARLQHASLPTFNNSRNPGWADETETDRNLARNNSDENPEQMEGDSFEEGVLHVGDELASSKDDDNCIVDQEDGDGYDLLPLPVPAPERQILNVGESTKRQHSTGSKKEARFRYGAPPIQEGLVVDGTEDDHRVYLGEMAIDENIDKLREVIGSVDNTLSRCSASSCGIERSRRERFALNLDILRGLDSWEGLRGKFVSQRALLKGLSGMEQSREVFEESDLTLIDDVSWQSALAHSAVSAAEDVRSTVRAARTGSNAKLAAVKAAHAAKSLCEKGKFANVHEARAAQTRASIAQSHAIHAAVVEHEAKTVKRRATLALAHDVKCWNVHRKREVLKICLDYAKSQHEGTRRAVDAWSCLRDGYVGSTIIPSTQHWKASTIPERNPVSEEPEVKTTIYNHGGSTGEGRKSIVAVEHRNLKLPIESLASKKEPKKIEDTDSSSKKEEPDQIVSLAFATPIPEETEEIPDDGDKLSLAPGGIILQPSEVDSNTDHEQSEDDQSRKSTLVIQSSASSDRESSEETAYETENNEALTNSMQSLVDGLMNWGGIDVEDNFALPTGMAASIALEESIAFGNSP</sequence>
<feature type="region of interest" description="Disordered" evidence="1">
    <location>
        <begin position="1033"/>
        <end position="1109"/>
    </location>
</feature>
<dbReference type="OrthoDB" id="42162at2759"/>
<feature type="region of interest" description="Disordered" evidence="1">
    <location>
        <begin position="1006"/>
        <end position="1025"/>
    </location>
</feature>
<accession>A0A448YWW2</accession>
<dbReference type="Proteomes" id="UP000291116">
    <property type="component" value="Unassembled WGS sequence"/>
</dbReference>
<organism evidence="2 3">
    <name type="scientific">Pseudo-nitzschia multistriata</name>
    <dbReference type="NCBI Taxonomy" id="183589"/>
    <lineage>
        <taxon>Eukaryota</taxon>
        <taxon>Sar</taxon>
        <taxon>Stramenopiles</taxon>
        <taxon>Ochrophyta</taxon>
        <taxon>Bacillariophyta</taxon>
        <taxon>Bacillariophyceae</taxon>
        <taxon>Bacillariophycidae</taxon>
        <taxon>Bacillariales</taxon>
        <taxon>Bacillariaceae</taxon>
        <taxon>Pseudo-nitzschia</taxon>
    </lineage>
</organism>
<evidence type="ECO:0000313" key="3">
    <source>
        <dbReference type="Proteomes" id="UP000291116"/>
    </source>
</evidence>
<feature type="compositionally biased region" description="Polar residues" evidence="1">
    <location>
        <begin position="444"/>
        <end position="461"/>
    </location>
</feature>
<protein>
    <recommendedName>
        <fullName evidence="4">PX domain-containing protein</fullName>
    </recommendedName>
</protein>
<name>A0A448YWW2_9STRA</name>
<feature type="compositionally biased region" description="Basic and acidic residues" evidence="1">
    <location>
        <begin position="1066"/>
        <end position="1078"/>
    </location>
</feature>
<gene>
    <name evidence="2" type="ORF">PSNMU_V1.4_AUG-EV-PASAV3_0010200</name>
</gene>
<feature type="region of interest" description="Disordered" evidence="1">
    <location>
        <begin position="586"/>
        <end position="622"/>
    </location>
</feature>
<keyword evidence="3" id="KW-1185">Reference proteome</keyword>
<proteinExistence type="predicted"/>
<reference evidence="2 3" key="1">
    <citation type="submission" date="2019-01" db="EMBL/GenBank/DDBJ databases">
        <authorList>
            <person name="Ferrante I. M."/>
        </authorList>
    </citation>
    <scope>NUCLEOTIDE SEQUENCE [LARGE SCALE GENOMIC DNA]</scope>
    <source>
        <strain evidence="2 3">B856</strain>
    </source>
</reference>
<feature type="compositionally biased region" description="Basic and acidic residues" evidence="1">
    <location>
        <begin position="1006"/>
        <end position="1023"/>
    </location>
</feature>
<evidence type="ECO:0000313" key="2">
    <source>
        <dbReference type="EMBL" id="VEU34317.1"/>
    </source>
</evidence>
<dbReference type="AlphaFoldDB" id="A0A448YWW2"/>
<feature type="region of interest" description="Disordered" evidence="1">
    <location>
        <begin position="431"/>
        <end position="461"/>
    </location>
</feature>